<evidence type="ECO:0000259" key="3">
    <source>
        <dbReference type="SMART" id="SM00858"/>
    </source>
</evidence>
<dbReference type="InterPro" id="IPR031571">
    <property type="entry name" value="RcpC_dom"/>
</dbReference>
<accession>A0A517P2U8</accession>
<keyword evidence="5" id="KW-1185">Reference proteome</keyword>
<dbReference type="Pfam" id="PF16976">
    <property type="entry name" value="RcpC"/>
    <property type="match status" value="1"/>
</dbReference>
<dbReference type="EMBL" id="CP036526">
    <property type="protein sequence ID" value="QDT13704.1"/>
    <property type="molecule type" value="Genomic_DNA"/>
</dbReference>
<feature type="region of interest" description="Disordered" evidence="1">
    <location>
        <begin position="308"/>
        <end position="343"/>
    </location>
</feature>
<dbReference type="AlphaFoldDB" id="A0A517P2U8"/>
<organism evidence="4 5">
    <name type="scientific">Stieleria marina</name>
    <dbReference type="NCBI Taxonomy" id="1930275"/>
    <lineage>
        <taxon>Bacteria</taxon>
        <taxon>Pseudomonadati</taxon>
        <taxon>Planctomycetota</taxon>
        <taxon>Planctomycetia</taxon>
        <taxon>Pirellulales</taxon>
        <taxon>Pirellulaceae</taxon>
        <taxon>Stieleria</taxon>
    </lineage>
</organism>
<dbReference type="RefSeq" id="WP_145421478.1">
    <property type="nucleotide sequence ID" value="NZ_CP036526.1"/>
</dbReference>
<name>A0A517P2U8_9BACT</name>
<feature type="compositionally biased region" description="Basic and acidic residues" evidence="1">
    <location>
        <begin position="322"/>
        <end position="333"/>
    </location>
</feature>
<feature type="domain" description="SAF" evidence="3">
    <location>
        <begin position="38"/>
        <end position="100"/>
    </location>
</feature>
<reference evidence="4 5" key="1">
    <citation type="submission" date="2019-02" db="EMBL/GenBank/DDBJ databases">
        <title>Deep-cultivation of Planctomycetes and their phenomic and genomic characterization uncovers novel biology.</title>
        <authorList>
            <person name="Wiegand S."/>
            <person name="Jogler M."/>
            <person name="Boedeker C."/>
            <person name="Pinto D."/>
            <person name="Vollmers J."/>
            <person name="Rivas-Marin E."/>
            <person name="Kohn T."/>
            <person name="Peeters S.H."/>
            <person name="Heuer A."/>
            <person name="Rast P."/>
            <person name="Oberbeckmann S."/>
            <person name="Bunk B."/>
            <person name="Jeske O."/>
            <person name="Meyerdierks A."/>
            <person name="Storesund J.E."/>
            <person name="Kallscheuer N."/>
            <person name="Luecker S."/>
            <person name="Lage O.M."/>
            <person name="Pohl T."/>
            <person name="Merkel B.J."/>
            <person name="Hornburger P."/>
            <person name="Mueller R.-W."/>
            <person name="Bruemmer F."/>
            <person name="Labrenz M."/>
            <person name="Spormann A.M."/>
            <person name="Op den Camp H."/>
            <person name="Overmann J."/>
            <person name="Amann R."/>
            <person name="Jetten M.S.M."/>
            <person name="Mascher T."/>
            <person name="Medema M.H."/>
            <person name="Devos D.P."/>
            <person name="Kaster A.-K."/>
            <person name="Ovreas L."/>
            <person name="Rohde M."/>
            <person name="Galperin M.Y."/>
            <person name="Jogler C."/>
        </authorList>
    </citation>
    <scope>NUCLEOTIDE SEQUENCE [LARGE SCALE GENOMIC DNA]</scope>
    <source>
        <strain evidence="4 5">K23_9</strain>
    </source>
</reference>
<keyword evidence="2" id="KW-0732">Signal</keyword>
<dbReference type="InterPro" id="IPR013974">
    <property type="entry name" value="SAF"/>
</dbReference>
<dbReference type="OrthoDB" id="281109at2"/>
<protein>
    <recommendedName>
        <fullName evidence="3">SAF domain-containing protein</fullName>
    </recommendedName>
</protein>
<evidence type="ECO:0000256" key="2">
    <source>
        <dbReference type="SAM" id="SignalP"/>
    </source>
</evidence>
<sequence length="343" mass="37371" precursor="true">MRNKSLFLLLACVCGTVAAIGVSQWMNANSGSGTTETVEIFVTAQEIGDQEEITADKIRLEHWPADRVPQGATSDLAALEGRFAKQLFLAGEPVLEAKLMNEKNDIIVPKGYRVVSMKADQNSGIANLVKQGDRVDVDAYFTKNELFPETKTMTILSGVKVFALDGKTKHDPEAVKARSVRTISLAIRNADHEAWMLAQRNGEVSLSLGNPSAYESDVPEGEVSATGQKFLTWMADHRKEQERLAAEAKARAADTPTVEVVENTTPEAKKKVFRTTSIVAGRMRVYEWTEGDPIPRLIADTGAGVTIGELDDIDPTGNKTPAGEKDELSHLNGEESPFFQPGQ</sequence>
<dbReference type="InterPro" id="IPR017592">
    <property type="entry name" value="Pilus_assmbl_Flp-typ_CpaB"/>
</dbReference>
<evidence type="ECO:0000256" key="1">
    <source>
        <dbReference type="SAM" id="MobiDB-lite"/>
    </source>
</evidence>
<evidence type="ECO:0000313" key="4">
    <source>
        <dbReference type="EMBL" id="QDT13704.1"/>
    </source>
</evidence>
<dbReference type="NCBIfam" id="TIGR03177">
    <property type="entry name" value="pilus_cpaB"/>
    <property type="match status" value="1"/>
</dbReference>
<evidence type="ECO:0000313" key="5">
    <source>
        <dbReference type="Proteomes" id="UP000319817"/>
    </source>
</evidence>
<dbReference type="SMART" id="SM00858">
    <property type="entry name" value="SAF"/>
    <property type="match status" value="1"/>
</dbReference>
<proteinExistence type="predicted"/>
<dbReference type="CDD" id="cd11614">
    <property type="entry name" value="SAF_CpaB_FlgA_like"/>
    <property type="match status" value="1"/>
</dbReference>
<gene>
    <name evidence="4" type="ORF">K239x_57240</name>
</gene>
<feature type="chain" id="PRO_5022080596" description="SAF domain-containing protein" evidence="2">
    <location>
        <begin position="20"/>
        <end position="343"/>
    </location>
</feature>
<feature type="signal peptide" evidence="2">
    <location>
        <begin position="1"/>
        <end position="19"/>
    </location>
</feature>
<dbReference type="Proteomes" id="UP000319817">
    <property type="component" value="Chromosome"/>
</dbReference>
<dbReference type="Pfam" id="PF08666">
    <property type="entry name" value="SAF"/>
    <property type="match status" value="1"/>
</dbReference>